<dbReference type="Gene3D" id="1.10.3470.10">
    <property type="entry name" value="ABC transporter involved in vitamin B12 uptake, BtuC"/>
    <property type="match status" value="1"/>
</dbReference>
<evidence type="ECO:0000256" key="5">
    <source>
        <dbReference type="ARBA" id="ARBA00022692"/>
    </source>
</evidence>
<dbReference type="Proteomes" id="UP000031670">
    <property type="component" value="Unassembled WGS sequence"/>
</dbReference>
<feature type="transmembrane region" description="Helical" evidence="8">
    <location>
        <begin position="63"/>
        <end position="82"/>
    </location>
</feature>
<keyword evidence="6 8" id="KW-1133">Transmembrane helix</keyword>
<organism evidence="9 10">
    <name type="scientific">Vibrio ishigakensis</name>
    <dbReference type="NCBI Taxonomy" id="1481914"/>
    <lineage>
        <taxon>Bacteria</taxon>
        <taxon>Pseudomonadati</taxon>
        <taxon>Pseudomonadota</taxon>
        <taxon>Gammaproteobacteria</taxon>
        <taxon>Vibrionales</taxon>
        <taxon>Vibrionaceae</taxon>
        <taxon>Vibrio</taxon>
    </lineage>
</organism>
<dbReference type="GO" id="GO:0005886">
    <property type="term" value="C:plasma membrane"/>
    <property type="evidence" value="ECO:0007669"/>
    <property type="project" value="UniProtKB-SubCell"/>
</dbReference>
<feature type="transmembrane region" description="Helical" evidence="8">
    <location>
        <begin position="110"/>
        <end position="135"/>
    </location>
</feature>
<evidence type="ECO:0000256" key="1">
    <source>
        <dbReference type="ARBA" id="ARBA00004651"/>
    </source>
</evidence>
<evidence type="ECO:0000256" key="8">
    <source>
        <dbReference type="SAM" id="Phobius"/>
    </source>
</evidence>
<keyword evidence="5 8" id="KW-0812">Transmembrane</keyword>
<dbReference type="SUPFAM" id="SSF81345">
    <property type="entry name" value="ABC transporter involved in vitamin B12 uptake, BtuC"/>
    <property type="match status" value="1"/>
</dbReference>
<comment type="subcellular location">
    <subcellularLocation>
        <location evidence="1">Cell membrane</location>
        <topology evidence="1">Multi-pass membrane protein</topology>
    </subcellularLocation>
</comment>
<dbReference type="InterPro" id="IPR000522">
    <property type="entry name" value="ABC_transptr_permease_BtuC"/>
</dbReference>
<evidence type="ECO:0000313" key="10">
    <source>
        <dbReference type="Proteomes" id="UP000031670"/>
    </source>
</evidence>
<dbReference type="AlphaFoldDB" id="A0A0B8PEF9"/>
<protein>
    <submittedName>
        <fullName evidence="9">Ferric vibriobactin</fullName>
    </submittedName>
</protein>
<keyword evidence="3" id="KW-0813">Transport</keyword>
<reference evidence="9 10" key="1">
    <citation type="submission" date="2015-01" db="EMBL/GenBank/DDBJ databases">
        <title>Vibrio sp. C5 JCM 19232 whole genome shotgun sequence.</title>
        <authorList>
            <person name="Sawabe T."/>
            <person name="Meirelles P."/>
            <person name="Feng G."/>
            <person name="Sayaka M."/>
            <person name="Hattori M."/>
            <person name="Ohkuma M."/>
        </authorList>
    </citation>
    <scope>NUCLEOTIDE SEQUENCE [LARGE SCALE GENOMIC DNA]</scope>
    <source>
        <strain evidence="9 10">JCM19232</strain>
    </source>
</reference>
<feature type="transmembrane region" description="Helical" evidence="8">
    <location>
        <begin position="182"/>
        <end position="201"/>
    </location>
</feature>
<dbReference type="EMBL" id="BBSA01000014">
    <property type="protein sequence ID" value="GAM64706.1"/>
    <property type="molecule type" value="Genomic_DNA"/>
</dbReference>
<dbReference type="InterPro" id="IPR037294">
    <property type="entry name" value="ABC_BtuC-like"/>
</dbReference>
<accession>A0A0B8PEF9</accession>
<comment type="caution">
    <text evidence="9">The sequence shown here is derived from an EMBL/GenBank/DDBJ whole genome shotgun (WGS) entry which is preliminary data.</text>
</comment>
<feature type="transmembrane region" description="Helical" evidence="8">
    <location>
        <begin position="155"/>
        <end position="175"/>
    </location>
</feature>
<evidence type="ECO:0000256" key="6">
    <source>
        <dbReference type="ARBA" id="ARBA00022989"/>
    </source>
</evidence>
<reference evidence="9 10" key="2">
    <citation type="submission" date="2015-01" db="EMBL/GenBank/DDBJ databases">
        <authorList>
            <consortium name="NBRP consortium"/>
            <person name="Sawabe T."/>
            <person name="Meirelles P."/>
            <person name="Feng G."/>
            <person name="Sayaka M."/>
            <person name="Hattori M."/>
            <person name="Ohkuma M."/>
        </authorList>
    </citation>
    <scope>NUCLEOTIDE SEQUENCE [LARGE SCALE GENOMIC DNA]</scope>
    <source>
        <strain evidence="9 10">JCM19232</strain>
    </source>
</reference>
<gene>
    <name evidence="9" type="ORF">JCM19232_4398</name>
</gene>
<evidence type="ECO:0000256" key="2">
    <source>
        <dbReference type="ARBA" id="ARBA00007935"/>
    </source>
</evidence>
<sequence>MSAGFVYFLARKSHSGQTLYLILAGLALSSLLGGMTMGILLFAKQYEINQFVFWTMGGLEGRMWQHVLWPIPAVVLVALFAFSKSHWLNQLALGNEAAHGLGLNVSKARLMILVSATLLTAMSIAIAGPIGFIGLMIPHLVRLLFGANHKTLLPISALFGAILLLISDLAGRYLIAPYEIKAGVIISVIGGIYFVALIVRVQQQGKLL</sequence>
<evidence type="ECO:0000256" key="7">
    <source>
        <dbReference type="ARBA" id="ARBA00023136"/>
    </source>
</evidence>
<dbReference type="Pfam" id="PF01032">
    <property type="entry name" value="FecCD"/>
    <property type="match status" value="1"/>
</dbReference>
<feature type="transmembrane region" description="Helical" evidence="8">
    <location>
        <begin position="20"/>
        <end position="43"/>
    </location>
</feature>
<dbReference type="PANTHER" id="PTHR30472:SF25">
    <property type="entry name" value="ABC TRANSPORTER PERMEASE PROTEIN MJ0876-RELATED"/>
    <property type="match status" value="1"/>
</dbReference>
<keyword evidence="7 8" id="KW-0472">Membrane</keyword>
<dbReference type="PANTHER" id="PTHR30472">
    <property type="entry name" value="FERRIC ENTEROBACTIN TRANSPORT SYSTEM PERMEASE PROTEIN"/>
    <property type="match status" value="1"/>
</dbReference>
<keyword evidence="4" id="KW-1003">Cell membrane</keyword>
<evidence type="ECO:0000313" key="9">
    <source>
        <dbReference type="EMBL" id="GAM64706.1"/>
    </source>
</evidence>
<evidence type="ECO:0000256" key="3">
    <source>
        <dbReference type="ARBA" id="ARBA00022448"/>
    </source>
</evidence>
<proteinExistence type="inferred from homology"/>
<name>A0A0B8PEF9_9VIBR</name>
<comment type="similarity">
    <text evidence="2">Belongs to the binding-protein-dependent transport system permease family. FecCD subfamily.</text>
</comment>
<dbReference type="GO" id="GO:0022857">
    <property type="term" value="F:transmembrane transporter activity"/>
    <property type="evidence" value="ECO:0007669"/>
    <property type="project" value="InterPro"/>
</dbReference>
<evidence type="ECO:0000256" key="4">
    <source>
        <dbReference type="ARBA" id="ARBA00022475"/>
    </source>
</evidence>
<dbReference type="CDD" id="cd06550">
    <property type="entry name" value="TM_ABC_iron-siderophores_like"/>
    <property type="match status" value="1"/>
</dbReference>